<keyword evidence="11" id="KW-1185">Reference proteome</keyword>
<name>A0A5C3R271_9AGAR</name>
<keyword evidence="2 5" id="KW-0728">SH3 domain</keyword>
<feature type="compositionally biased region" description="Acidic residues" evidence="7">
    <location>
        <begin position="292"/>
        <end position="302"/>
    </location>
</feature>
<dbReference type="EMBL" id="ML178814">
    <property type="protein sequence ID" value="TFL07788.1"/>
    <property type="molecule type" value="Genomic_DNA"/>
</dbReference>
<dbReference type="InterPro" id="IPR004148">
    <property type="entry name" value="BAR_dom"/>
</dbReference>
<dbReference type="SUPFAM" id="SSF103657">
    <property type="entry name" value="BAR/IMD domain-like"/>
    <property type="match status" value="1"/>
</dbReference>
<dbReference type="PROSITE" id="PS51021">
    <property type="entry name" value="BAR"/>
    <property type="match status" value="1"/>
</dbReference>
<dbReference type="PANTHER" id="PTHR47174">
    <property type="entry name" value="BRIDGING INTEGRATOR 3"/>
    <property type="match status" value="1"/>
</dbReference>
<feature type="compositionally biased region" description="Basic and acidic residues" evidence="7">
    <location>
        <begin position="713"/>
        <end position="724"/>
    </location>
</feature>
<dbReference type="GO" id="GO:0006897">
    <property type="term" value="P:endocytosis"/>
    <property type="evidence" value="ECO:0007669"/>
    <property type="project" value="InterPro"/>
</dbReference>
<evidence type="ECO:0000256" key="2">
    <source>
        <dbReference type="ARBA" id="ARBA00022443"/>
    </source>
</evidence>
<feature type="region of interest" description="Disordered" evidence="7">
    <location>
        <begin position="239"/>
        <end position="467"/>
    </location>
</feature>
<keyword evidence="6" id="KW-0175">Coiled coil</keyword>
<feature type="domain" description="BAR" evidence="9">
    <location>
        <begin position="14"/>
        <end position="243"/>
    </location>
</feature>
<dbReference type="GO" id="GO:0097320">
    <property type="term" value="P:plasma membrane tubulation"/>
    <property type="evidence" value="ECO:0007669"/>
    <property type="project" value="TreeGrafter"/>
</dbReference>
<evidence type="ECO:0000256" key="5">
    <source>
        <dbReference type="PROSITE-ProRule" id="PRU00192"/>
    </source>
</evidence>
<dbReference type="SMART" id="SM00721">
    <property type="entry name" value="BAR"/>
    <property type="match status" value="1"/>
</dbReference>
<dbReference type="GO" id="GO:0008289">
    <property type="term" value="F:lipid binding"/>
    <property type="evidence" value="ECO:0007669"/>
    <property type="project" value="TreeGrafter"/>
</dbReference>
<keyword evidence="4" id="KW-0206">Cytoskeleton</keyword>
<dbReference type="PANTHER" id="PTHR47174:SF3">
    <property type="entry name" value="BRIDGING INTEGRATOR 3"/>
    <property type="match status" value="1"/>
</dbReference>
<dbReference type="InterPro" id="IPR001452">
    <property type="entry name" value="SH3_domain"/>
</dbReference>
<gene>
    <name evidence="10" type="ORF">BDV98DRAFT_652645</name>
</gene>
<dbReference type="Proteomes" id="UP000305067">
    <property type="component" value="Unassembled WGS sequence"/>
</dbReference>
<feature type="coiled-coil region" evidence="6">
    <location>
        <begin position="130"/>
        <end position="204"/>
    </location>
</feature>
<dbReference type="InterPro" id="IPR027267">
    <property type="entry name" value="AH/BAR_dom_sf"/>
</dbReference>
<dbReference type="GO" id="GO:0005737">
    <property type="term" value="C:cytoplasm"/>
    <property type="evidence" value="ECO:0007669"/>
    <property type="project" value="InterPro"/>
</dbReference>
<feature type="compositionally biased region" description="Low complexity" evidence="7">
    <location>
        <begin position="339"/>
        <end position="350"/>
    </location>
</feature>
<dbReference type="PRINTS" id="PR00452">
    <property type="entry name" value="SH3DOMAIN"/>
</dbReference>
<feature type="region of interest" description="Disordered" evidence="7">
    <location>
        <begin position="616"/>
        <end position="736"/>
    </location>
</feature>
<dbReference type="GO" id="GO:0051666">
    <property type="term" value="P:actin cortical patch localization"/>
    <property type="evidence" value="ECO:0007669"/>
    <property type="project" value="InterPro"/>
</dbReference>
<feature type="compositionally biased region" description="Acidic residues" evidence="7">
    <location>
        <begin position="558"/>
        <end position="568"/>
    </location>
</feature>
<evidence type="ECO:0000259" key="9">
    <source>
        <dbReference type="PROSITE" id="PS51021"/>
    </source>
</evidence>
<feature type="domain" description="SH3" evidence="8">
    <location>
        <begin position="449"/>
        <end position="508"/>
    </location>
</feature>
<evidence type="ECO:0008006" key="12">
    <source>
        <dbReference type="Google" id="ProtNLM"/>
    </source>
</evidence>
<dbReference type="AlphaFoldDB" id="A0A5C3R271"/>
<dbReference type="STRING" id="1884261.A0A5C3R271"/>
<evidence type="ECO:0000313" key="10">
    <source>
        <dbReference type="EMBL" id="TFL07788.1"/>
    </source>
</evidence>
<dbReference type="Gene3D" id="1.20.1270.60">
    <property type="entry name" value="Arfaptin homology (AH) domain/BAR domain"/>
    <property type="match status" value="1"/>
</dbReference>
<feature type="compositionally biased region" description="Low complexity" evidence="7">
    <location>
        <begin position="409"/>
        <end position="418"/>
    </location>
</feature>
<evidence type="ECO:0000256" key="4">
    <source>
        <dbReference type="ARBA" id="ARBA00023212"/>
    </source>
</evidence>
<accession>A0A5C3R271</accession>
<evidence type="ECO:0000259" key="8">
    <source>
        <dbReference type="PROSITE" id="PS50002"/>
    </source>
</evidence>
<sequence length="755" mass="82201">MTSKQLGKLRQWAGEVISTNNKTLVSEEFKQREKEIELRKDGLQRLHIASETYLQTLSKKKDSGALDDAEKLMPIDTLGIVMIVHGEELSGTGTSHFSQSLIKLGRAHCRIATLQEAYTLTLRDTFITSLDKFMDDVREYEVQRKKLESRRLTLDSAITKAEKAKKDKGKQEAEEELARAQARYDEAEEDLHAYMKVVQDNEIEQQRELGALLDAELNFVQQYVSVLKDVKSDWQDGSILSRNKTRSGSSPVPTHVFNRSSSSNTKPKPKYSSVRSQRSTKSNQENDSGGSSDEDNVLDEEGALSRSRRPSAASRATISRPTTPSRRRTDSVGDASLAKSSPSISRPSSRSSRRKSVTEATEDKSTRRMSVANWMGSVSGKSKKKLESEDEGETAVDMDEGNSSPTKLSRSGSTSRRSTIMKMMPGHKSKESLSSSRTSSHVKSGSSISRPKLVKARHSFTSDKPDELSFRAGDKITVVSEVLDDWWMGDLNGVRGLFPTSYTEVLSDDVGAAAAEASKPPPLPRRSTVSTPIHRDSSTDDLGFHSFPDNHRDHDGDSDSLADEAIEEQESRGLFAPRTTSAPGLGKTGSFSSATSSSSRLAGPFAAVRRFGQENGFATPMGSSESSPAPSVHAGSSNINIARIPAMSSPAMGSSTPPSSKRAPPPPPPPRRSTTPAPSNSSTSSSLLLVPPSQLRSTSYDTSPFDSTADLHVNGHDDTGHESEDPTAGCGDFKQNPFKPKGMCNNCWEYHSAGM</sequence>
<proteinExistence type="predicted"/>
<dbReference type="InterPro" id="IPR036028">
    <property type="entry name" value="SH3-like_dom_sf"/>
</dbReference>
<feature type="compositionally biased region" description="Low complexity" evidence="7">
    <location>
        <begin position="432"/>
        <end position="447"/>
    </location>
</feature>
<evidence type="ECO:0000313" key="11">
    <source>
        <dbReference type="Proteomes" id="UP000305067"/>
    </source>
</evidence>
<protein>
    <recommendedName>
        <fullName evidence="12">BAR domain-containing protein</fullName>
    </recommendedName>
</protein>
<dbReference type="InterPro" id="IPR046982">
    <property type="entry name" value="BIN3/RVS161-like"/>
</dbReference>
<feature type="compositionally biased region" description="Polar residues" evidence="7">
    <location>
        <begin position="273"/>
        <end position="291"/>
    </location>
</feature>
<evidence type="ECO:0000256" key="1">
    <source>
        <dbReference type="ARBA" id="ARBA00004245"/>
    </source>
</evidence>
<dbReference type="Pfam" id="PF00018">
    <property type="entry name" value="SH3_1"/>
    <property type="match status" value="1"/>
</dbReference>
<evidence type="ECO:0000256" key="3">
    <source>
        <dbReference type="ARBA" id="ARBA00022490"/>
    </source>
</evidence>
<feature type="compositionally biased region" description="Low complexity" evidence="7">
    <location>
        <begin position="590"/>
        <end position="599"/>
    </location>
</feature>
<dbReference type="PROSITE" id="PS50002">
    <property type="entry name" value="SH3"/>
    <property type="match status" value="1"/>
</dbReference>
<dbReference type="Gene3D" id="2.30.30.40">
    <property type="entry name" value="SH3 Domains"/>
    <property type="match status" value="1"/>
</dbReference>
<evidence type="ECO:0000256" key="7">
    <source>
        <dbReference type="SAM" id="MobiDB-lite"/>
    </source>
</evidence>
<feature type="region of interest" description="Disordered" evidence="7">
    <location>
        <begin position="514"/>
        <end position="600"/>
    </location>
</feature>
<comment type="subcellular location">
    <subcellularLocation>
        <location evidence="1">Cytoplasm</location>
        <location evidence="1">Cytoskeleton</location>
    </subcellularLocation>
</comment>
<dbReference type="OrthoDB" id="10263741at2759"/>
<keyword evidence="3" id="KW-0963">Cytoplasm</keyword>
<feature type="compositionally biased region" description="Low complexity" evidence="7">
    <location>
        <begin position="310"/>
        <end position="324"/>
    </location>
</feature>
<dbReference type="GO" id="GO:0015629">
    <property type="term" value="C:actin cytoskeleton"/>
    <property type="evidence" value="ECO:0007669"/>
    <property type="project" value="TreeGrafter"/>
</dbReference>
<feature type="compositionally biased region" description="Low complexity" evidence="7">
    <location>
        <begin position="672"/>
        <end position="697"/>
    </location>
</feature>
<dbReference type="CDD" id="cd00174">
    <property type="entry name" value="SH3"/>
    <property type="match status" value="1"/>
</dbReference>
<dbReference type="SUPFAM" id="SSF50044">
    <property type="entry name" value="SH3-domain"/>
    <property type="match status" value="1"/>
</dbReference>
<dbReference type="SMART" id="SM00326">
    <property type="entry name" value="SH3"/>
    <property type="match status" value="1"/>
</dbReference>
<feature type="compositionally biased region" description="Acidic residues" evidence="7">
    <location>
        <begin position="388"/>
        <end position="400"/>
    </location>
</feature>
<feature type="compositionally biased region" description="Polar residues" evidence="7">
    <location>
        <begin position="239"/>
        <end position="266"/>
    </location>
</feature>
<organism evidence="10 11">
    <name type="scientific">Pterulicium gracile</name>
    <dbReference type="NCBI Taxonomy" id="1884261"/>
    <lineage>
        <taxon>Eukaryota</taxon>
        <taxon>Fungi</taxon>
        <taxon>Dikarya</taxon>
        <taxon>Basidiomycota</taxon>
        <taxon>Agaricomycotina</taxon>
        <taxon>Agaricomycetes</taxon>
        <taxon>Agaricomycetidae</taxon>
        <taxon>Agaricales</taxon>
        <taxon>Pleurotineae</taxon>
        <taxon>Pterulaceae</taxon>
        <taxon>Pterulicium</taxon>
    </lineage>
</organism>
<reference evidence="10 11" key="1">
    <citation type="journal article" date="2019" name="Nat. Ecol. Evol.">
        <title>Megaphylogeny resolves global patterns of mushroom evolution.</title>
        <authorList>
            <person name="Varga T."/>
            <person name="Krizsan K."/>
            <person name="Foldi C."/>
            <person name="Dima B."/>
            <person name="Sanchez-Garcia M."/>
            <person name="Sanchez-Ramirez S."/>
            <person name="Szollosi G.J."/>
            <person name="Szarkandi J.G."/>
            <person name="Papp V."/>
            <person name="Albert L."/>
            <person name="Andreopoulos W."/>
            <person name="Angelini C."/>
            <person name="Antonin V."/>
            <person name="Barry K.W."/>
            <person name="Bougher N.L."/>
            <person name="Buchanan P."/>
            <person name="Buyck B."/>
            <person name="Bense V."/>
            <person name="Catcheside P."/>
            <person name="Chovatia M."/>
            <person name="Cooper J."/>
            <person name="Damon W."/>
            <person name="Desjardin D."/>
            <person name="Finy P."/>
            <person name="Geml J."/>
            <person name="Haridas S."/>
            <person name="Hughes K."/>
            <person name="Justo A."/>
            <person name="Karasinski D."/>
            <person name="Kautmanova I."/>
            <person name="Kiss B."/>
            <person name="Kocsube S."/>
            <person name="Kotiranta H."/>
            <person name="LaButti K.M."/>
            <person name="Lechner B.E."/>
            <person name="Liimatainen K."/>
            <person name="Lipzen A."/>
            <person name="Lukacs Z."/>
            <person name="Mihaltcheva S."/>
            <person name="Morgado L.N."/>
            <person name="Niskanen T."/>
            <person name="Noordeloos M.E."/>
            <person name="Ohm R.A."/>
            <person name="Ortiz-Santana B."/>
            <person name="Ovrebo C."/>
            <person name="Racz N."/>
            <person name="Riley R."/>
            <person name="Savchenko A."/>
            <person name="Shiryaev A."/>
            <person name="Soop K."/>
            <person name="Spirin V."/>
            <person name="Szebenyi C."/>
            <person name="Tomsovsky M."/>
            <person name="Tulloss R.E."/>
            <person name="Uehling J."/>
            <person name="Grigoriev I.V."/>
            <person name="Vagvolgyi C."/>
            <person name="Papp T."/>
            <person name="Martin F.M."/>
            <person name="Miettinen O."/>
            <person name="Hibbett D.S."/>
            <person name="Nagy L.G."/>
        </authorList>
    </citation>
    <scope>NUCLEOTIDE SEQUENCE [LARGE SCALE GENOMIC DNA]</scope>
    <source>
        <strain evidence="10 11">CBS 309.79</strain>
    </source>
</reference>
<feature type="compositionally biased region" description="Basic and acidic residues" evidence="7">
    <location>
        <begin position="548"/>
        <end position="557"/>
    </location>
</feature>
<dbReference type="Pfam" id="PF03114">
    <property type="entry name" value="BAR"/>
    <property type="match status" value="1"/>
</dbReference>
<evidence type="ECO:0000256" key="6">
    <source>
        <dbReference type="SAM" id="Coils"/>
    </source>
</evidence>
<feature type="compositionally biased region" description="Polar residues" evidence="7">
    <location>
        <begin position="621"/>
        <end position="640"/>
    </location>
</feature>